<evidence type="ECO:0000256" key="5">
    <source>
        <dbReference type="ARBA" id="ARBA00023239"/>
    </source>
</evidence>
<dbReference type="InterPro" id="IPR015421">
    <property type="entry name" value="PyrdxlP-dep_Trfase_major"/>
</dbReference>
<name>A0A815S2U2_9BILA</name>
<dbReference type="EMBL" id="CAJOBC010086705">
    <property type="protein sequence ID" value="CAF4347373.1"/>
    <property type="molecule type" value="Genomic_DNA"/>
</dbReference>
<evidence type="ECO:0000313" key="9">
    <source>
        <dbReference type="EMBL" id="CAF1482761.1"/>
    </source>
</evidence>
<dbReference type="Proteomes" id="UP000682733">
    <property type="component" value="Unassembled WGS sequence"/>
</dbReference>
<reference evidence="9" key="1">
    <citation type="submission" date="2021-02" db="EMBL/GenBank/DDBJ databases">
        <authorList>
            <person name="Nowell W R."/>
        </authorList>
    </citation>
    <scope>NUCLEOTIDE SEQUENCE</scope>
</reference>
<dbReference type="InterPro" id="IPR015422">
    <property type="entry name" value="PyrdxlP-dep_Trfase_small"/>
</dbReference>
<dbReference type="Pfam" id="PF00282">
    <property type="entry name" value="Pyridoxal_deC"/>
    <property type="match status" value="1"/>
</dbReference>
<proteinExistence type="inferred from homology"/>
<dbReference type="Gene3D" id="3.40.640.10">
    <property type="entry name" value="Type I PLP-dependent aspartate aminotransferase-like (Major domain)"/>
    <property type="match status" value="1"/>
</dbReference>
<evidence type="ECO:0000313" key="8">
    <source>
        <dbReference type="EMBL" id="CAF0783397.1"/>
    </source>
</evidence>
<dbReference type="Gene3D" id="3.90.1150.10">
    <property type="entry name" value="Aspartate Aminotransferase, domain 1"/>
    <property type="match status" value="1"/>
</dbReference>
<evidence type="ECO:0000313" key="12">
    <source>
        <dbReference type="Proteomes" id="UP000663829"/>
    </source>
</evidence>
<dbReference type="InterPro" id="IPR002129">
    <property type="entry name" value="PyrdxlP-dep_de-COase"/>
</dbReference>
<evidence type="ECO:0000256" key="6">
    <source>
        <dbReference type="PIRSR" id="PIRSR602129-50"/>
    </source>
</evidence>
<comment type="similarity">
    <text evidence="2 7">Belongs to the group II decarboxylase family.</text>
</comment>
<dbReference type="Gene3D" id="1.20.1340.10">
    <property type="entry name" value="dopa decarboxylase, N-terminal domain"/>
    <property type="match status" value="1"/>
</dbReference>
<keyword evidence="3" id="KW-0210">Decarboxylase</keyword>
<evidence type="ECO:0000256" key="2">
    <source>
        <dbReference type="ARBA" id="ARBA00009533"/>
    </source>
</evidence>
<keyword evidence="4 6" id="KW-0663">Pyridoxal phosphate</keyword>
<dbReference type="EMBL" id="CAJNOQ010021222">
    <property type="protein sequence ID" value="CAF1482761.1"/>
    <property type="molecule type" value="Genomic_DNA"/>
</dbReference>
<accession>A0A815S2U2</accession>
<evidence type="ECO:0000313" key="11">
    <source>
        <dbReference type="EMBL" id="CAF4347373.1"/>
    </source>
</evidence>
<evidence type="ECO:0000256" key="4">
    <source>
        <dbReference type="ARBA" id="ARBA00022898"/>
    </source>
</evidence>
<dbReference type="Proteomes" id="UP000663829">
    <property type="component" value="Unassembled WGS sequence"/>
</dbReference>
<dbReference type="SUPFAM" id="SSF53383">
    <property type="entry name" value="PLP-dependent transferases"/>
    <property type="match status" value="1"/>
</dbReference>
<dbReference type="PRINTS" id="PR00800">
    <property type="entry name" value="YHDCRBOXLASE"/>
</dbReference>
<dbReference type="AlphaFoldDB" id="A0A815S2U2"/>
<evidence type="ECO:0000256" key="1">
    <source>
        <dbReference type="ARBA" id="ARBA00001933"/>
    </source>
</evidence>
<comment type="cofactor">
    <cofactor evidence="1 6 7">
        <name>pyridoxal 5'-phosphate</name>
        <dbReference type="ChEBI" id="CHEBI:597326"/>
    </cofactor>
</comment>
<dbReference type="InterPro" id="IPR015424">
    <property type="entry name" value="PyrdxlP-dep_Trfase"/>
</dbReference>
<feature type="modified residue" description="N6-(pyridoxal phosphate)lysine" evidence="6">
    <location>
        <position position="353"/>
    </location>
</feature>
<evidence type="ECO:0000256" key="3">
    <source>
        <dbReference type="ARBA" id="ARBA00022793"/>
    </source>
</evidence>
<dbReference type="Proteomes" id="UP000677228">
    <property type="component" value="Unassembled WGS sequence"/>
</dbReference>
<comment type="caution">
    <text evidence="9">The sequence shown here is derived from an EMBL/GenBank/DDBJ whole genome shotgun (WGS) entry which is preliminary data.</text>
</comment>
<dbReference type="GO" id="GO:0016831">
    <property type="term" value="F:carboxy-lyase activity"/>
    <property type="evidence" value="ECO:0007669"/>
    <property type="project" value="UniProtKB-KW"/>
</dbReference>
<dbReference type="GO" id="GO:0006520">
    <property type="term" value="P:amino acid metabolic process"/>
    <property type="evidence" value="ECO:0007669"/>
    <property type="project" value="InterPro"/>
</dbReference>
<dbReference type="GO" id="GO:0030170">
    <property type="term" value="F:pyridoxal phosphate binding"/>
    <property type="evidence" value="ECO:0007669"/>
    <property type="project" value="InterPro"/>
</dbReference>
<sequence>MNNHLDALIKQVEAKLREPLASNIDKWKNHLSDLINQIAEVKLDSAAVVNGFHVVDESLDPTDWTSARCVAHTMLDASLDFVQTVRERPVWQPIPDRVRSTLERESLPQHGQSMSDVCDQILVNILPYSTGNVHPRFWAWVHGAGTIGGVIGEMMAATMNSNAGFLSHSAVLVERTVLGWMGQMFGFPADTVGGIIVSGTSMATLICMAVAHNRALANVRETGLVGGPRLVAYASSETHMCVVKALELIGVGSAALRLVPVDEQFRMNIDELKKTIREDRNNGLTPFCIVGNAGTVSTGAFDDLGQLASIARCEGVWFHVDGAFGSLIVLDPKRRSLATGLEQADSVAFDFHKWLHCSYDAGCALVRDRTELHATFSTRRHYLAATQRGCAGENPWFCELGPELSRSFRALKVWFTLKEHGLLKLGQKIADNCEQAQYLGTLLAQYSSFIRVVTPISLNVVNFRLEPDDLLHQMDSPEIIDVFNNEIAADMQESGIALPSTACIRERLYIRVAITNHRSTLTDFDIFVKAILDRCRDRLAKIKE</sequence>
<evidence type="ECO:0000256" key="7">
    <source>
        <dbReference type="RuleBase" id="RU000382"/>
    </source>
</evidence>
<dbReference type="PANTHER" id="PTHR11999">
    <property type="entry name" value="GROUP II PYRIDOXAL-5-PHOSPHATE DECARBOXYLASE"/>
    <property type="match status" value="1"/>
</dbReference>
<organism evidence="9 12">
    <name type="scientific">Didymodactylos carnosus</name>
    <dbReference type="NCBI Taxonomy" id="1234261"/>
    <lineage>
        <taxon>Eukaryota</taxon>
        <taxon>Metazoa</taxon>
        <taxon>Spiralia</taxon>
        <taxon>Gnathifera</taxon>
        <taxon>Rotifera</taxon>
        <taxon>Eurotatoria</taxon>
        <taxon>Bdelloidea</taxon>
        <taxon>Philodinida</taxon>
        <taxon>Philodinidae</taxon>
        <taxon>Didymodactylos</taxon>
    </lineage>
</organism>
<gene>
    <name evidence="9" type="ORF">GPM918_LOCUS35911</name>
    <name evidence="8" type="ORF">OVA965_LOCUS3734</name>
    <name evidence="11" type="ORF">SRO942_LOCUS36635</name>
    <name evidence="10" type="ORF">TMI583_LOCUS3732</name>
</gene>
<dbReference type="EMBL" id="CAJNOK010000923">
    <property type="protein sequence ID" value="CAF0783397.1"/>
    <property type="molecule type" value="Genomic_DNA"/>
</dbReference>
<dbReference type="OrthoDB" id="392571at2759"/>
<dbReference type="Proteomes" id="UP000681722">
    <property type="component" value="Unassembled WGS sequence"/>
</dbReference>
<dbReference type="InterPro" id="IPR010977">
    <property type="entry name" value="Aromatic_deC"/>
</dbReference>
<keyword evidence="5 7" id="KW-0456">Lyase</keyword>
<dbReference type="EMBL" id="CAJOBA010000923">
    <property type="protein sequence ID" value="CAF3565246.1"/>
    <property type="molecule type" value="Genomic_DNA"/>
</dbReference>
<dbReference type="PANTHER" id="PTHR11999:SF70">
    <property type="entry name" value="MIP05841P"/>
    <property type="match status" value="1"/>
</dbReference>
<protein>
    <submittedName>
        <fullName evidence="9">Uncharacterized protein</fullName>
    </submittedName>
</protein>
<evidence type="ECO:0000313" key="10">
    <source>
        <dbReference type="EMBL" id="CAF3565246.1"/>
    </source>
</evidence>
<dbReference type="GO" id="GO:0019752">
    <property type="term" value="P:carboxylic acid metabolic process"/>
    <property type="evidence" value="ECO:0007669"/>
    <property type="project" value="InterPro"/>
</dbReference>
<keyword evidence="12" id="KW-1185">Reference proteome</keyword>